<dbReference type="Proteomes" id="UP000593737">
    <property type="component" value="Chromosome"/>
</dbReference>
<evidence type="ECO:0000313" key="3">
    <source>
        <dbReference type="EMBL" id="QPD05130.1"/>
    </source>
</evidence>
<dbReference type="Pfam" id="PF05833">
    <property type="entry name" value="NFACT_N"/>
    <property type="match status" value="2"/>
</dbReference>
<dbReference type="InterPro" id="IPR008532">
    <property type="entry name" value="NFACT_RNA-bd"/>
</dbReference>
<reference evidence="3 4" key="1">
    <citation type="journal article" date="2020" name="ISME J.">
        <title>Enrichment and physiological characterization of a novel comammox Nitrospira indicates ammonium inhibition of complete nitrification.</title>
        <authorList>
            <person name="Sakoula D."/>
            <person name="Koch H."/>
            <person name="Frank J."/>
            <person name="Jetten M.S.M."/>
            <person name="van Kessel M.A.H.J."/>
            <person name="Lucker S."/>
        </authorList>
    </citation>
    <scope>NUCLEOTIDE SEQUENCE [LARGE SCALE GENOMIC DNA]</scope>
    <source>
        <strain evidence="3">Comreactor17</strain>
    </source>
</reference>
<protein>
    <recommendedName>
        <fullName evidence="2">NFACT RNA-binding domain-containing protein</fullName>
    </recommendedName>
</protein>
<dbReference type="PANTHER" id="PTHR15239:SF6">
    <property type="entry name" value="RIBOSOME QUALITY CONTROL COMPLEX SUBUNIT NEMF"/>
    <property type="match status" value="1"/>
</dbReference>
<dbReference type="GO" id="GO:0043023">
    <property type="term" value="F:ribosomal large subunit binding"/>
    <property type="evidence" value="ECO:0007669"/>
    <property type="project" value="TreeGrafter"/>
</dbReference>
<evidence type="ECO:0000256" key="1">
    <source>
        <dbReference type="SAM" id="Coils"/>
    </source>
</evidence>
<dbReference type="EMBL" id="CP047423">
    <property type="protein sequence ID" value="QPD05130.1"/>
    <property type="molecule type" value="Genomic_DNA"/>
</dbReference>
<dbReference type="KEGG" id="nkf:Nkreftii_002904"/>
<proteinExistence type="predicted"/>
<feature type="coiled-coil region" evidence="1">
    <location>
        <begin position="293"/>
        <end position="320"/>
    </location>
</feature>
<evidence type="ECO:0000259" key="2">
    <source>
        <dbReference type="Pfam" id="PF05670"/>
    </source>
</evidence>
<dbReference type="GO" id="GO:0072344">
    <property type="term" value="P:rescue of stalled ribosome"/>
    <property type="evidence" value="ECO:0007669"/>
    <property type="project" value="TreeGrafter"/>
</dbReference>
<dbReference type="AlphaFoldDB" id="A0A7S8J0L8"/>
<dbReference type="GO" id="GO:0000049">
    <property type="term" value="F:tRNA binding"/>
    <property type="evidence" value="ECO:0007669"/>
    <property type="project" value="TreeGrafter"/>
</dbReference>
<keyword evidence="1" id="KW-0175">Coiled coil</keyword>
<evidence type="ECO:0000313" key="4">
    <source>
        <dbReference type="Proteomes" id="UP000593737"/>
    </source>
</evidence>
<dbReference type="GO" id="GO:1990112">
    <property type="term" value="C:RQC complex"/>
    <property type="evidence" value="ECO:0007669"/>
    <property type="project" value="TreeGrafter"/>
</dbReference>
<accession>A0A7S8J0L8</accession>
<sequence>MALYRSDLVLVLAEITPALRGGWIQKIHQPRPRTIIFAIRSLGQTYRLLISCELDVARLHLTTRPHQNPPTPPPFCQYLRAHFQGARLNEIHQITNDRIVELQMTGKEGPHTIVCELTGYKADMLVLDTERRVLRDLANKQDRIGQPYVPSVRTVVEGFENKPARFPGVAGSPFPVSTAIEAFYETQETAAAVDHAKMDRVRSLRKTIKKAQRLIEAWRGDLAKALVYKDYSRYGELLKANLGGITKGLDRITVTDYFDEHFPDVTIPLDPTKSPHSNMDEYFRKQRKYLAAERELQPRIQRAEQEIRTLQQELQEIAQGTWTPPTTRPQHEPAKTRARAVAGGEVSKRSHRHGPFRRFTSSDGLPIFVGRNARENDELTFGLAKSDDLWLHARGTPGSHVVVRLDKGSDPPPETLCDAATLALLYSDLKKSGKGEVIYTRRKWVKKAKGQAPGAVIVTQEKSLHISLDKTRLDALKNRRNQE</sequence>
<dbReference type="InterPro" id="IPR051608">
    <property type="entry name" value="RQC_Subunit_NEMF"/>
</dbReference>
<feature type="domain" description="NFACT RNA-binding" evidence="2">
    <location>
        <begin position="356"/>
        <end position="450"/>
    </location>
</feature>
<organism evidence="3 4">
    <name type="scientific">Candidatus Nitrospira kreftii</name>
    <dbReference type="NCBI Taxonomy" id="2652173"/>
    <lineage>
        <taxon>Bacteria</taxon>
        <taxon>Pseudomonadati</taxon>
        <taxon>Nitrospirota</taxon>
        <taxon>Nitrospiria</taxon>
        <taxon>Nitrospirales</taxon>
        <taxon>Nitrospiraceae</taxon>
        <taxon>Nitrospira</taxon>
    </lineage>
</organism>
<dbReference type="Pfam" id="PF05670">
    <property type="entry name" value="NFACT-R_1"/>
    <property type="match status" value="1"/>
</dbReference>
<name>A0A7S8J0L8_9BACT</name>
<dbReference type="Gene3D" id="2.30.310.10">
    <property type="entry name" value="ibrinogen binding protein from staphylococcus aureus domain"/>
    <property type="match status" value="1"/>
</dbReference>
<dbReference type="PANTHER" id="PTHR15239">
    <property type="entry name" value="NUCLEAR EXPORT MEDIATOR FACTOR NEMF"/>
    <property type="match status" value="1"/>
</dbReference>
<gene>
    <name evidence="3" type="ORF">Nkreftii_002904</name>
</gene>